<protein>
    <submittedName>
        <fullName evidence="2">PaaI family thioesterase</fullName>
    </submittedName>
</protein>
<dbReference type="Pfam" id="PF13622">
    <property type="entry name" value="4HBT_3"/>
    <property type="match status" value="1"/>
</dbReference>
<dbReference type="EMBL" id="PYHS01000002">
    <property type="protein sequence ID" value="PSR65391.1"/>
    <property type="molecule type" value="Genomic_DNA"/>
</dbReference>
<dbReference type="SUPFAM" id="SSF54637">
    <property type="entry name" value="Thioesterase/thiol ester dehydrase-isomerase"/>
    <property type="match status" value="2"/>
</dbReference>
<evidence type="ECO:0000313" key="2">
    <source>
        <dbReference type="EMBL" id="PSR65391.1"/>
    </source>
</evidence>
<proteinExistence type="predicted"/>
<sequence length="267" mass="27257">MSAAPAPIPEFVISGAEALLRVATIGLSPERAELSVETGPWLRDPVAGFCRAALAVPLDDVTGYIVAAGSPRGRWPVSLGIRLDLLADPPVDGSRLAVTGELIARDDQGGTTRGLVTDAAGTALALITQRSHLVPMDEPPTAPAVPFSVPANTTTIREALGIRAAGRGVVEVPPSPLAANGMGNVHGGILICASELAAMSALGAAGDYRSTSIDIVFVRPGNADDVTTFCADVVHTGRSLAVVRVTASNSVDKACAVATVTVQRVRS</sequence>
<gene>
    <name evidence="2" type="ORF">C8259_04460</name>
</gene>
<feature type="domain" description="Acyl-CoA thioesterase-like N-terminal HotDog" evidence="1">
    <location>
        <begin position="182"/>
        <end position="262"/>
    </location>
</feature>
<comment type="caution">
    <text evidence="2">The sequence shown here is derived from an EMBL/GenBank/DDBJ whole genome shotgun (WGS) entry which is preliminary data.</text>
</comment>
<dbReference type="Proteomes" id="UP000241647">
    <property type="component" value="Unassembled WGS sequence"/>
</dbReference>
<evidence type="ECO:0000259" key="1">
    <source>
        <dbReference type="Pfam" id="PF13622"/>
    </source>
</evidence>
<organism evidence="2 3">
    <name type="scientific">Nocardia nova</name>
    <dbReference type="NCBI Taxonomy" id="37330"/>
    <lineage>
        <taxon>Bacteria</taxon>
        <taxon>Bacillati</taxon>
        <taxon>Actinomycetota</taxon>
        <taxon>Actinomycetes</taxon>
        <taxon>Mycobacteriales</taxon>
        <taxon>Nocardiaceae</taxon>
        <taxon>Nocardia</taxon>
    </lineage>
</organism>
<dbReference type="AlphaFoldDB" id="A0A2T2ZC97"/>
<dbReference type="InterPro" id="IPR049449">
    <property type="entry name" value="TesB_ACOT8-like_N"/>
</dbReference>
<reference evidence="2 3" key="1">
    <citation type="submission" date="2018-02" db="EMBL/GenBank/DDBJ databases">
        <title>8 Nocardia nova and 1 Nocardia cyriacigeorgica strain used for evolution to TMP-SMX.</title>
        <authorList>
            <person name="Mehta H."/>
            <person name="Weng J."/>
            <person name="Shamoo Y."/>
        </authorList>
    </citation>
    <scope>NUCLEOTIDE SEQUENCE [LARGE SCALE GENOMIC DNA]</scope>
    <source>
        <strain evidence="2 3">ATCC 33727</strain>
    </source>
</reference>
<evidence type="ECO:0000313" key="3">
    <source>
        <dbReference type="Proteomes" id="UP000241647"/>
    </source>
</evidence>
<dbReference type="CDD" id="cd03443">
    <property type="entry name" value="PaaI_thioesterase"/>
    <property type="match status" value="1"/>
</dbReference>
<name>A0A2T2ZC97_9NOCA</name>
<accession>A0A2T2ZC97</accession>
<dbReference type="Gene3D" id="3.10.129.10">
    <property type="entry name" value="Hotdog Thioesterase"/>
    <property type="match status" value="2"/>
</dbReference>
<dbReference type="RefSeq" id="WP_063027117.1">
    <property type="nucleotide sequence ID" value="NZ_PYHS01000002.1"/>
</dbReference>
<dbReference type="InterPro" id="IPR029069">
    <property type="entry name" value="HotDog_dom_sf"/>
</dbReference>